<dbReference type="STRING" id="1653334.GA0071312_0273"/>
<dbReference type="SUPFAM" id="SSF111369">
    <property type="entry name" value="HlyD-like secretion proteins"/>
    <property type="match status" value="2"/>
</dbReference>
<accession>A0A0P7Y5Y8</accession>
<organism evidence="3 5">
    <name type="scientific">Saliniramus fredricksonii</name>
    <dbReference type="NCBI Taxonomy" id="1653334"/>
    <lineage>
        <taxon>Bacteria</taxon>
        <taxon>Pseudomonadati</taxon>
        <taxon>Pseudomonadota</taxon>
        <taxon>Alphaproteobacteria</taxon>
        <taxon>Hyphomicrobiales</taxon>
        <taxon>Salinarimonadaceae</taxon>
        <taxon>Saliniramus</taxon>
    </lineage>
</organism>
<comment type="caution">
    <text evidence="3">The sequence shown here is derived from an EMBL/GenBank/DDBJ whole genome shotgun (WGS) entry which is preliminary data.</text>
</comment>
<feature type="transmembrane region" description="Helical" evidence="2">
    <location>
        <begin position="32"/>
        <end position="53"/>
    </location>
</feature>
<dbReference type="GO" id="GO:0015562">
    <property type="term" value="F:efflux transmembrane transporter activity"/>
    <property type="evidence" value="ECO:0007669"/>
    <property type="project" value="TreeGrafter"/>
</dbReference>
<gene>
    <name evidence="4" type="ORF">GA0071312_0273</name>
    <name evidence="3" type="ORF">HLUCCO17_13960</name>
</gene>
<evidence type="ECO:0000313" key="3">
    <source>
        <dbReference type="EMBL" id="KPQ09635.1"/>
    </source>
</evidence>
<keyword evidence="2" id="KW-0812">Transmembrane</keyword>
<evidence type="ECO:0000256" key="1">
    <source>
        <dbReference type="SAM" id="Coils"/>
    </source>
</evidence>
<dbReference type="RefSeq" id="WP_131817671.1">
    <property type="nucleotide sequence ID" value="NZ_FMBM01000001.1"/>
</dbReference>
<evidence type="ECO:0000256" key="2">
    <source>
        <dbReference type="SAM" id="Phobius"/>
    </source>
</evidence>
<name>A0A0P7Y5Y8_9HYPH</name>
<dbReference type="EMBL" id="LJSX01000024">
    <property type="protein sequence ID" value="KPQ09635.1"/>
    <property type="molecule type" value="Genomic_DNA"/>
</dbReference>
<dbReference type="Proteomes" id="UP000050497">
    <property type="component" value="Unassembled WGS sequence"/>
</dbReference>
<reference evidence="4 6" key="2">
    <citation type="submission" date="2016-08" db="EMBL/GenBank/DDBJ databases">
        <authorList>
            <person name="Varghese N."/>
            <person name="Submissions Spin"/>
        </authorList>
    </citation>
    <scope>NUCLEOTIDE SEQUENCE [LARGE SCALE GENOMIC DNA]</scope>
    <source>
        <strain evidence="4 6">HL-109</strain>
    </source>
</reference>
<keyword evidence="2" id="KW-1133">Transmembrane helix</keyword>
<protein>
    <submittedName>
        <fullName evidence="4">HlyD family secretion protein</fullName>
    </submittedName>
    <submittedName>
        <fullName evidence="3">Multidrug resistance efflux pump</fullName>
    </submittedName>
</protein>
<dbReference type="OrthoDB" id="9813967at2"/>
<keyword evidence="2" id="KW-0472">Membrane</keyword>
<sequence>MDARPGEEPPFLANTRAPRAGLGKRMRRLTRLVVMIVLPLLLLAGAFAGFAYMQATRPTVPVERQPEQPRFVDAVTVARADLRPTLTLYGEIVAGRSVDLRALVAGQVVSVSDQLVEGGRIAQGEELLRIDPFAFEGALVRANADLAETRARIAELDARVLQEEAAMSRAREQLTITEREIDRLRTLTERGAAPERQLDDALLRLSQAESALEARESQLAVFEAQRDQLDAAIARLEFGVAQAQRNLDDTVLRAPFDALISAPQAEEGKIIGSNERIATLVATERLEARFSLSDSQYARLAADDEITGSDVMVIWRAGDSMLTREATVTRVAPQVADASFAAFAKIDIEDTALDDPALDVLRPGTFIEVEMPDLLREDAILLPPDALYEDSVFLIVDDRLERMPVTVLSFAAEGVIVAGDIPDGASVLVSRLGAAASGQLVEVRE</sequence>
<dbReference type="Gene3D" id="1.10.287.470">
    <property type="entry name" value="Helix hairpin bin"/>
    <property type="match status" value="1"/>
</dbReference>
<dbReference type="Proteomes" id="UP000182800">
    <property type="component" value="Unassembled WGS sequence"/>
</dbReference>
<dbReference type="Gene3D" id="2.40.420.20">
    <property type="match status" value="1"/>
</dbReference>
<dbReference type="Gene3D" id="2.40.50.100">
    <property type="match status" value="1"/>
</dbReference>
<reference evidence="3 5" key="1">
    <citation type="submission" date="2015-09" db="EMBL/GenBank/DDBJ databases">
        <title>Identification and resolution of microdiversity through metagenomic sequencing of parallel consortia.</title>
        <authorList>
            <person name="Nelson W.C."/>
            <person name="Romine M.F."/>
            <person name="Lindemann S.R."/>
        </authorList>
    </citation>
    <scope>NUCLEOTIDE SEQUENCE [LARGE SCALE GENOMIC DNA]</scope>
    <source>
        <strain evidence="3">HL-109</strain>
    </source>
</reference>
<dbReference type="PANTHER" id="PTHR30469">
    <property type="entry name" value="MULTIDRUG RESISTANCE PROTEIN MDTA"/>
    <property type="match status" value="1"/>
</dbReference>
<feature type="coiled-coil region" evidence="1">
    <location>
        <begin position="139"/>
        <end position="225"/>
    </location>
</feature>
<keyword evidence="1" id="KW-0175">Coiled coil</keyword>
<dbReference type="Gene3D" id="2.40.30.170">
    <property type="match status" value="1"/>
</dbReference>
<dbReference type="EMBL" id="FMBM01000001">
    <property type="protein sequence ID" value="SCC78416.1"/>
    <property type="molecule type" value="Genomic_DNA"/>
</dbReference>
<evidence type="ECO:0000313" key="5">
    <source>
        <dbReference type="Proteomes" id="UP000050497"/>
    </source>
</evidence>
<dbReference type="AlphaFoldDB" id="A0A0P7Y5Y8"/>
<dbReference type="PANTHER" id="PTHR30469:SF15">
    <property type="entry name" value="HLYD FAMILY OF SECRETION PROTEINS"/>
    <property type="match status" value="1"/>
</dbReference>
<dbReference type="SUPFAM" id="SSF56954">
    <property type="entry name" value="Outer membrane efflux proteins (OEP)"/>
    <property type="match status" value="1"/>
</dbReference>
<evidence type="ECO:0000313" key="6">
    <source>
        <dbReference type="Proteomes" id="UP000182800"/>
    </source>
</evidence>
<dbReference type="GO" id="GO:1990281">
    <property type="term" value="C:efflux pump complex"/>
    <property type="evidence" value="ECO:0007669"/>
    <property type="project" value="TreeGrafter"/>
</dbReference>
<keyword evidence="6" id="KW-1185">Reference proteome</keyword>
<evidence type="ECO:0000313" key="4">
    <source>
        <dbReference type="EMBL" id="SCC78416.1"/>
    </source>
</evidence>
<proteinExistence type="predicted"/>